<dbReference type="InterPro" id="IPR008183">
    <property type="entry name" value="Aldose_1/G6P_1-epimerase"/>
</dbReference>
<comment type="similarity">
    <text evidence="3 8">Belongs to the aldose epimerase family.</text>
</comment>
<evidence type="ECO:0000256" key="7">
    <source>
        <dbReference type="ARBA" id="ARBA00023277"/>
    </source>
</evidence>
<proteinExistence type="inferred from homology"/>
<dbReference type="Pfam" id="PF01263">
    <property type="entry name" value="Aldose_epim"/>
    <property type="match status" value="1"/>
</dbReference>
<dbReference type="GO" id="GO:0030246">
    <property type="term" value="F:carbohydrate binding"/>
    <property type="evidence" value="ECO:0007669"/>
    <property type="project" value="InterPro"/>
</dbReference>
<dbReference type="Proteomes" id="UP000216024">
    <property type="component" value="Unassembled WGS sequence"/>
</dbReference>
<dbReference type="InterPro" id="IPR047215">
    <property type="entry name" value="Galactose_mutarotase-like"/>
</dbReference>
<feature type="binding site" evidence="11">
    <location>
        <begin position="180"/>
        <end position="182"/>
    </location>
    <ligand>
        <name>beta-D-galactose</name>
        <dbReference type="ChEBI" id="CHEBI:27667"/>
    </ligand>
</feature>
<dbReference type="AlphaFoldDB" id="A0A267MG63"/>
<dbReference type="PANTHER" id="PTHR10091:SF0">
    <property type="entry name" value="GALACTOSE MUTAROTASE"/>
    <property type="match status" value="1"/>
</dbReference>
<gene>
    <name evidence="12" type="ORF">CCE28_14850</name>
</gene>
<dbReference type="NCBIfam" id="NF008277">
    <property type="entry name" value="PRK11055.1"/>
    <property type="match status" value="1"/>
</dbReference>
<sequence length="349" mass="40176">MQLGKNYFGKTKDGEHVYEYIIENKNGFKVNILNYGGIITEILAPDRNNKYENVVLGFNNIQDYEEKSPYFGCIVGRTAGRISGGKFTIDEEQYKLVKNNGSNNLHGGSKAFDKVLWQVEEIVEKDYISLILYYESKHLEEGYPGNLKVKVIYTIDEENTLNVNYEAITDRKTIINLTNHSYFNLSGNLKEDILNQKLTIKADKYVRVNEEILPTGELMDVNNTAFDFKEGKRVGSHIHDNIRDLKICGGYDHPFVFNRAEGYKALLEDEKSGRRLEVYTDQPVAVLYTGNFIDDTITLKEGIVGRKHLGLCIETQDYPDHINQPNFPTTLYTPENKYRAYTMYKFSKM</sequence>
<comment type="pathway">
    <text evidence="2 8">Carbohydrate metabolism; hexose metabolism.</text>
</comment>
<dbReference type="UniPathway" id="UPA00242"/>
<accession>A0A267MG63</accession>
<name>A0A267MG63_9FIRM</name>
<evidence type="ECO:0000256" key="10">
    <source>
        <dbReference type="PIRSR" id="PIRSR005096-2"/>
    </source>
</evidence>
<dbReference type="EMBL" id="NIBG01000014">
    <property type="protein sequence ID" value="PAB58571.1"/>
    <property type="molecule type" value="Genomic_DNA"/>
</dbReference>
<dbReference type="PIRSF" id="PIRSF005096">
    <property type="entry name" value="GALM"/>
    <property type="match status" value="1"/>
</dbReference>
<dbReference type="InterPro" id="IPR011013">
    <property type="entry name" value="Gal_mutarotase_sf_dom"/>
</dbReference>
<dbReference type="GO" id="GO:0004034">
    <property type="term" value="F:aldose 1-epimerase activity"/>
    <property type="evidence" value="ECO:0007669"/>
    <property type="project" value="UniProtKB-EC"/>
</dbReference>
<evidence type="ECO:0000256" key="5">
    <source>
        <dbReference type="ARBA" id="ARBA00014165"/>
    </source>
</evidence>
<evidence type="ECO:0000256" key="8">
    <source>
        <dbReference type="PIRNR" id="PIRNR005096"/>
    </source>
</evidence>
<evidence type="ECO:0000256" key="6">
    <source>
        <dbReference type="ARBA" id="ARBA00023235"/>
    </source>
</evidence>
<keyword evidence="6 8" id="KW-0413">Isomerase</keyword>
<feature type="active site" description="Proton acceptor" evidence="9">
    <location>
        <position position="314"/>
    </location>
</feature>
<keyword evidence="13" id="KW-1185">Reference proteome</keyword>
<protein>
    <recommendedName>
        <fullName evidence="5 8">Aldose 1-epimerase</fullName>
        <ecNumber evidence="4 8">5.1.3.3</ecNumber>
    </recommendedName>
</protein>
<dbReference type="SUPFAM" id="SSF74650">
    <property type="entry name" value="Galactose mutarotase-like"/>
    <property type="match status" value="1"/>
</dbReference>
<dbReference type="Gene3D" id="2.70.98.10">
    <property type="match status" value="1"/>
</dbReference>
<dbReference type="InterPro" id="IPR015443">
    <property type="entry name" value="Aldose_1-epimerase"/>
</dbReference>
<comment type="catalytic activity">
    <reaction evidence="1 8">
        <text>alpha-D-glucose = beta-D-glucose</text>
        <dbReference type="Rhea" id="RHEA:10264"/>
        <dbReference type="ChEBI" id="CHEBI:15903"/>
        <dbReference type="ChEBI" id="CHEBI:17925"/>
        <dbReference type="EC" id="5.1.3.3"/>
    </reaction>
</comment>
<evidence type="ECO:0000256" key="4">
    <source>
        <dbReference type="ARBA" id="ARBA00013185"/>
    </source>
</evidence>
<evidence type="ECO:0000256" key="2">
    <source>
        <dbReference type="ARBA" id="ARBA00005028"/>
    </source>
</evidence>
<evidence type="ECO:0000313" key="13">
    <source>
        <dbReference type="Proteomes" id="UP000216024"/>
    </source>
</evidence>
<dbReference type="GO" id="GO:0005737">
    <property type="term" value="C:cytoplasm"/>
    <property type="evidence" value="ECO:0007669"/>
    <property type="project" value="TreeGrafter"/>
</dbReference>
<evidence type="ECO:0000256" key="9">
    <source>
        <dbReference type="PIRSR" id="PIRSR005096-1"/>
    </source>
</evidence>
<dbReference type="EC" id="5.1.3.3" evidence="4 8"/>
<feature type="active site" description="Proton donor" evidence="9">
    <location>
        <position position="180"/>
    </location>
</feature>
<dbReference type="InterPro" id="IPR018052">
    <property type="entry name" value="Ald1_epimerase_CS"/>
</dbReference>
<organism evidence="12 13">
    <name type="scientific">Anaeromicrobium sediminis</name>
    <dbReference type="NCBI Taxonomy" id="1478221"/>
    <lineage>
        <taxon>Bacteria</taxon>
        <taxon>Bacillati</taxon>
        <taxon>Bacillota</taxon>
        <taxon>Clostridia</taxon>
        <taxon>Peptostreptococcales</taxon>
        <taxon>Thermotaleaceae</taxon>
        <taxon>Anaeromicrobium</taxon>
    </lineage>
</organism>
<dbReference type="PROSITE" id="PS00545">
    <property type="entry name" value="ALDOSE_1_EPIMERASE"/>
    <property type="match status" value="1"/>
</dbReference>
<comment type="caution">
    <text evidence="12">The sequence shown here is derived from an EMBL/GenBank/DDBJ whole genome shotgun (WGS) entry which is preliminary data.</text>
</comment>
<dbReference type="GO" id="GO:0006006">
    <property type="term" value="P:glucose metabolic process"/>
    <property type="evidence" value="ECO:0007669"/>
    <property type="project" value="TreeGrafter"/>
</dbReference>
<dbReference type="RefSeq" id="WP_095134514.1">
    <property type="nucleotide sequence ID" value="NZ_NIBG01000014.1"/>
</dbReference>
<feature type="binding site" evidence="10">
    <location>
        <position position="252"/>
    </location>
    <ligand>
        <name>beta-D-galactose</name>
        <dbReference type="ChEBI" id="CHEBI:27667"/>
    </ligand>
</feature>
<dbReference type="InterPro" id="IPR014718">
    <property type="entry name" value="GH-type_carb-bd"/>
</dbReference>
<dbReference type="OrthoDB" id="9779408at2"/>
<evidence type="ECO:0000256" key="11">
    <source>
        <dbReference type="PIRSR" id="PIRSR005096-3"/>
    </source>
</evidence>
<evidence type="ECO:0000313" key="12">
    <source>
        <dbReference type="EMBL" id="PAB58571.1"/>
    </source>
</evidence>
<dbReference type="PANTHER" id="PTHR10091">
    <property type="entry name" value="ALDOSE-1-EPIMERASE"/>
    <property type="match status" value="1"/>
</dbReference>
<evidence type="ECO:0000256" key="1">
    <source>
        <dbReference type="ARBA" id="ARBA00001614"/>
    </source>
</evidence>
<reference evidence="12 13" key="1">
    <citation type="submission" date="2017-06" db="EMBL/GenBank/DDBJ databases">
        <title>Draft genome sequence of anaerobic fermentative bacterium Anaeromicrobium sediminis DY2726D isolated from West Pacific Ocean sediments.</title>
        <authorList>
            <person name="Zeng X."/>
        </authorList>
    </citation>
    <scope>NUCLEOTIDE SEQUENCE [LARGE SCALE GENOMIC DNA]</scope>
    <source>
        <strain evidence="12 13">DY2726D</strain>
    </source>
</reference>
<dbReference type="CDD" id="cd09019">
    <property type="entry name" value="galactose_mutarotase_like"/>
    <property type="match status" value="1"/>
</dbReference>
<keyword evidence="7 8" id="KW-0119">Carbohydrate metabolism</keyword>
<evidence type="ECO:0000256" key="3">
    <source>
        <dbReference type="ARBA" id="ARBA00006206"/>
    </source>
</evidence>
<dbReference type="GO" id="GO:0033499">
    <property type="term" value="P:galactose catabolic process via UDP-galactose, Leloir pathway"/>
    <property type="evidence" value="ECO:0007669"/>
    <property type="project" value="TreeGrafter"/>
</dbReference>